<organism evidence="7">
    <name type="scientific">Schistocephalus solidus</name>
    <name type="common">Tapeworm</name>
    <dbReference type="NCBI Taxonomy" id="70667"/>
    <lineage>
        <taxon>Eukaryota</taxon>
        <taxon>Metazoa</taxon>
        <taxon>Spiralia</taxon>
        <taxon>Lophotrochozoa</taxon>
        <taxon>Platyhelminthes</taxon>
        <taxon>Cestoda</taxon>
        <taxon>Eucestoda</taxon>
        <taxon>Diphyllobothriidea</taxon>
        <taxon>Diphyllobothriidae</taxon>
        <taxon>Schistocephalus</taxon>
    </lineage>
</organism>
<evidence type="ECO:0000256" key="1">
    <source>
        <dbReference type="ARBA" id="ARBA00023157"/>
    </source>
</evidence>
<evidence type="ECO:0000313" key="5">
    <source>
        <dbReference type="EMBL" id="VDL97080.1"/>
    </source>
</evidence>
<dbReference type="STRING" id="70667.A0A183T2J7"/>
<evidence type="ECO:0000313" key="6">
    <source>
        <dbReference type="Proteomes" id="UP000275846"/>
    </source>
</evidence>
<dbReference type="GO" id="GO:0005794">
    <property type="term" value="C:Golgi apparatus"/>
    <property type="evidence" value="ECO:0007669"/>
    <property type="project" value="TreeGrafter"/>
</dbReference>
<dbReference type="Proteomes" id="UP000275846">
    <property type="component" value="Unassembled WGS sequence"/>
</dbReference>
<keyword evidence="1" id="KW-1015">Disulfide bond</keyword>
<evidence type="ECO:0000256" key="3">
    <source>
        <dbReference type="SAM" id="Phobius"/>
    </source>
</evidence>
<accession>A0A183T2J7</accession>
<dbReference type="WBParaSite" id="SSLN_0001111101-mRNA-1">
    <property type="protein sequence ID" value="SSLN_0001111101-mRNA-1"/>
    <property type="gene ID" value="SSLN_0001111101"/>
</dbReference>
<dbReference type="GO" id="GO:0004653">
    <property type="term" value="F:polypeptide N-acetylgalactosaminyltransferase activity"/>
    <property type="evidence" value="ECO:0007669"/>
    <property type="project" value="TreeGrafter"/>
</dbReference>
<dbReference type="PANTHER" id="PTHR11675:SF131">
    <property type="entry name" value="POLYPEPTIDE N-ACETYLGALACTOSAMINYLTRANSFERASE 9-RELATED"/>
    <property type="match status" value="1"/>
</dbReference>
<evidence type="ECO:0000256" key="2">
    <source>
        <dbReference type="SAM" id="MobiDB-lite"/>
    </source>
</evidence>
<protein>
    <submittedName>
        <fullName evidence="7">Glyco_trans_2-like domain-containing protein</fullName>
    </submittedName>
</protein>
<dbReference type="AlphaFoldDB" id="A0A183T2J7"/>
<gene>
    <name evidence="5" type="ORF">SSLN_LOCUS10695</name>
</gene>
<keyword evidence="3" id="KW-1133">Transmembrane helix</keyword>
<feature type="domain" description="Glycosyltransferase 2-like" evidence="4">
    <location>
        <begin position="231"/>
        <end position="365"/>
    </location>
</feature>
<sequence length="399" mass="44536">MRTIFFRRDRIKIIALCVCLLSALYITVQFFNVPIPASSPQLVPVRGDGRDDPFVAIDHRGPHQPDAVRRHFDANKNDIDSQNYQKQTVGGKFQNPAADVAQLAIESIHKAAQEHELDKKAILPVPDMNIQKPGPKLVDETVDDTPPGLHPLTPPIQSGPSATGPGEHGNAVKIDKDTLSPEERAKYETGEKNNAFNEYASNMISVRRHLPDIRDPKCKDIKYNQKHSPASIIICFHNEAWSALLRSVHSILDRSPEHLVTEIILVDDASTMDHLKRPLERYMNRLGKVKIVRAASRQGLIRARMLGAKAAVGSVLVFLDSHIECTEGWLEPLLDRIAEKTTNVVVPVIDVISSDTLHYSHSSAEHIQVGGFDWGLQFRWHTMPKRDAERPGAPVSPVR</sequence>
<evidence type="ECO:0000313" key="7">
    <source>
        <dbReference type="WBParaSite" id="SSLN_0001111101-mRNA-1"/>
    </source>
</evidence>
<dbReference type="GO" id="GO:0006493">
    <property type="term" value="P:protein O-linked glycosylation"/>
    <property type="evidence" value="ECO:0007669"/>
    <property type="project" value="TreeGrafter"/>
</dbReference>
<keyword evidence="6" id="KW-1185">Reference proteome</keyword>
<keyword evidence="3" id="KW-0472">Membrane</keyword>
<dbReference type="InterPro" id="IPR029044">
    <property type="entry name" value="Nucleotide-diphossugar_trans"/>
</dbReference>
<name>A0A183T2J7_SCHSO</name>
<evidence type="ECO:0000259" key="4">
    <source>
        <dbReference type="Pfam" id="PF00535"/>
    </source>
</evidence>
<dbReference type="OrthoDB" id="6283668at2759"/>
<proteinExistence type="predicted"/>
<reference evidence="5 6" key="2">
    <citation type="submission" date="2018-11" db="EMBL/GenBank/DDBJ databases">
        <authorList>
            <consortium name="Pathogen Informatics"/>
        </authorList>
    </citation>
    <scope>NUCLEOTIDE SEQUENCE [LARGE SCALE GENOMIC DNA]</scope>
    <source>
        <strain evidence="5 6">NST_G2</strain>
    </source>
</reference>
<dbReference type="Gene3D" id="3.90.550.10">
    <property type="entry name" value="Spore Coat Polysaccharide Biosynthesis Protein SpsA, Chain A"/>
    <property type="match status" value="1"/>
</dbReference>
<dbReference type="EMBL" id="UYSU01036031">
    <property type="protein sequence ID" value="VDL97080.1"/>
    <property type="molecule type" value="Genomic_DNA"/>
</dbReference>
<feature type="transmembrane region" description="Helical" evidence="3">
    <location>
        <begin position="12"/>
        <end position="31"/>
    </location>
</feature>
<dbReference type="InterPro" id="IPR001173">
    <property type="entry name" value="Glyco_trans_2-like"/>
</dbReference>
<dbReference type="Pfam" id="PF00535">
    <property type="entry name" value="Glycos_transf_2"/>
    <property type="match status" value="1"/>
</dbReference>
<feature type="region of interest" description="Disordered" evidence="2">
    <location>
        <begin position="143"/>
        <end position="173"/>
    </location>
</feature>
<dbReference type="SUPFAM" id="SSF53448">
    <property type="entry name" value="Nucleotide-diphospho-sugar transferases"/>
    <property type="match status" value="1"/>
</dbReference>
<dbReference type="PANTHER" id="PTHR11675">
    <property type="entry name" value="N-ACETYLGALACTOSAMINYLTRANSFERASE"/>
    <property type="match status" value="1"/>
</dbReference>
<reference evidence="7" key="1">
    <citation type="submission" date="2016-06" db="UniProtKB">
        <authorList>
            <consortium name="WormBaseParasite"/>
        </authorList>
    </citation>
    <scope>IDENTIFICATION</scope>
</reference>
<keyword evidence="3" id="KW-0812">Transmembrane</keyword>